<dbReference type="PANTHER" id="PTHR45527:SF1">
    <property type="entry name" value="FATTY ACID SYNTHASE"/>
    <property type="match status" value="1"/>
</dbReference>
<dbReference type="Gene3D" id="1.10.1200.10">
    <property type="entry name" value="ACP-like"/>
    <property type="match status" value="1"/>
</dbReference>
<dbReference type="SMART" id="SM00823">
    <property type="entry name" value="PKS_PP"/>
    <property type="match status" value="1"/>
</dbReference>
<dbReference type="Pfam" id="PF00550">
    <property type="entry name" value="PP-binding"/>
    <property type="match status" value="1"/>
</dbReference>
<keyword evidence="1" id="KW-0596">Phosphopantetheine</keyword>
<dbReference type="AlphaFoldDB" id="A0AAW1Q8U0"/>
<gene>
    <name evidence="6" type="ORF">WJX74_001586</name>
</gene>
<dbReference type="InterPro" id="IPR000873">
    <property type="entry name" value="AMP-dep_synth/lig_dom"/>
</dbReference>
<evidence type="ECO:0000313" key="6">
    <source>
        <dbReference type="EMBL" id="KAK9818715.1"/>
    </source>
</evidence>
<dbReference type="InterPro" id="IPR009081">
    <property type="entry name" value="PP-bd_ACP"/>
</dbReference>
<dbReference type="SUPFAM" id="SSF47336">
    <property type="entry name" value="ACP-like"/>
    <property type="match status" value="1"/>
</dbReference>
<sequence length="948" mass="104108">MHARGPRERQTADWDRGVAGALGYYRVMYDEGMWDKLARAVDVNDSSTDGLQEADYAQLLDDSSALSEAGLTPVSTFLNLTRALPTRPDTELMPWRVLMDNARSNPEKPCQQLQLIAQESHQQLLSFNQQPSPDPANRCIHGLFETSAQQHASRPCIQGATIMLTYQQVDARANQLAHLLMKRVPADSQAPVGIMLERSPDLYIALLAVLKSGHCYCPLDPSYPPDRLSFMAEDSGMRVLLTQQKQAAVTPASRAQSIVVDSQEVQQALDKLPQCPPDAPRSPDQLAYIIYTSGSTGRPKGVMVLHRGVVNYIQHGLAVGGVLPIDTFLQRIPISFDISVADIFEPFAAGACIVPSDMATNRDPKLLFSQLAQHDITVLSAVPSLLQSWLNAGLSRVTAPKLRWITNGAEGMGPALARHLHEQLPNTQHHYYYGPTGNLMEASIYCASTVIEGLPDVARPILAGRPIPNTEAYILDERQQLVPRGALGELCFSGCGLAHGYLGRPDLTAERFPDNTATQQQPHMFFTKMYRTGDLASSSNAGEQRLAHRRPVARKCIVMQMREQVVSALAAVPTLLQTWLAAGLSAKVVPSLTWIMTGAEAMSHNLLQRLHAAFPETCIYFGYGPTEACEKASLQIYDPQQQPEPTILVGHAIPNVEIYILDSHLQPVPVGVTGELCCSGVNLAIEYHGRPQQTAEAFVKNPFAKDGNPWLQTMYKTADLARLAEDGRIQILGRIDRQIKLRGLRIELGEIERIISSVSGVQAATVAIHKHPTTCQDVLVAFATPADIPIRNCLRECRQRLPKFMVPAVITPLEAFPLLPNGKLDSKFLPEPDWSSEHQLHERAHPETPTEETLQHIWSAILGQTDMSVTADFFELGGTSLMGGVLMGKVNKHLGTSEFAAAVFRFPTIRSLAQHLDSAQRDGQDTSIPMLEPEQKAVGKALPGTFKH</sequence>
<dbReference type="CDD" id="cd04433">
    <property type="entry name" value="AFD_class_I"/>
    <property type="match status" value="1"/>
</dbReference>
<dbReference type="GO" id="GO:0016874">
    <property type="term" value="F:ligase activity"/>
    <property type="evidence" value="ECO:0007669"/>
    <property type="project" value="UniProtKB-KW"/>
</dbReference>
<dbReference type="GO" id="GO:0043041">
    <property type="term" value="P:amino acid activation for nonribosomal peptide biosynthetic process"/>
    <property type="evidence" value="ECO:0007669"/>
    <property type="project" value="TreeGrafter"/>
</dbReference>
<dbReference type="NCBIfam" id="TIGR01733">
    <property type="entry name" value="AA-adenyl-dom"/>
    <property type="match status" value="1"/>
</dbReference>
<evidence type="ECO:0000256" key="4">
    <source>
        <dbReference type="SAM" id="MobiDB-lite"/>
    </source>
</evidence>
<dbReference type="Pfam" id="PF11838">
    <property type="entry name" value="ERAP1_C"/>
    <property type="match status" value="1"/>
</dbReference>
<evidence type="ECO:0000256" key="3">
    <source>
        <dbReference type="ARBA" id="ARBA00022598"/>
    </source>
</evidence>
<feature type="region of interest" description="Disordered" evidence="4">
    <location>
        <begin position="917"/>
        <end position="948"/>
    </location>
</feature>
<dbReference type="InterPro" id="IPR045851">
    <property type="entry name" value="AMP-bd_C_sf"/>
</dbReference>
<dbReference type="InterPro" id="IPR010071">
    <property type="entry name" value="AA_adenyl_dom"/>
</dbReference>
<keyword evidence="2" id="KW-0597">Phosphoprotein</keyword>
<dbReference type="Gene3D" id="3.30.300.30">
    <property type="match status" value="1"/>
</dbReference>
<evidence type="ECO:0000256" key="2">
    <source>
        <dbReference type="ARBA" id="ARBA00022553"/>
    </source>
</evidence>
<dbReference type="Gene3D" id="3.40.50.12780">
    <property type="entry name" value="N-terminal domain of ligase-like"/>
    <property type="match status" value="2"/>
</dbReference>
<dbReference type="InterPro" id="IPR020845">
    <property type="entry name" value="AMP-binding_CS"/>
</dbReference>
<dbReference type="Proteomes" id="UP001438707">
    <property type="component" value="Unassembled WGS sequence"/>
</dbReference>
<dbReference type="SUPFAM" id="SSF56801">
    <property type="entry name" value="Acetyl-CoA synthetase-like"/>
    <property type="match status" value="2"/>
</dbReference>
<evidence type="ECO:0000313" key="7">
    <source>
        <dbReference type="Proteomes" id="UP001438707"/>
    </source>
</evidence>
<dbReference type="EMBL" id="JALJOS010000056">
    <property type="protein sequence ID" value="KAK9818715.1"/>
    <property type="molecule type" value="Genomic_DNA"/>
</dbReference>
<dbReference type="FunFam" id="3.40.50.980:FF:000001">
    <property type="entry name" value="Non-ribosomal peptide synthetase"/>
    <property type="match status" value="1"/>
</dbReference>
<dbReference type="InterPro" id="IPR036736">
    <property type="entry name" value="ACP-like_sf"/>
</dbReference>
<organism evidence="6 7">
    <name type="scientific">Apatococcus lobatus</name>
    <dbReference type="NCBI Taxonomy" id="904363"/>
    <lineage>
        <taxon>Eukaryota</taxon>
        <taxon>Viridiplantae</taxon>
        <taxon>Chlorophyta</taxon>
        <taxon>core chlorophytes</taxon>
        <taxon>Trebouxiophyceae</taxon>
        <taxon>Chlorellales</taxon>
        <taxon>Chlorellaceae</taxon>
        <taxon>Apatococcus</taxon>
    </lineage>
</organism>
<dbReference type="GO" id="GO:0005737">
    <property type="term" value="C:cytoplasm"/>
    <property type="evidence" value="ECO:0007669"/>
    <property type="project" value="TreeGrafter"/>
</dbReference>
<dbReference type="PRINTS" id="PR00154">
    <property type="entry name" value="AMPBINDING"/>
</dbReference>
<proteinExistence type="predicted"/>
<reference evidence="6 7" key="1">
    <citation type="journal article" date="2024" name="Nat. Commun.">
        <title>Phylogenomics reveals the evolutionary origins of lichenization in chlorophyte algae.</title>
        <authorList>
            <person name="Puginier C."/>
            <person name="Libourel C."/>
            <person name="Otte J."/>
            <person name="Skaloud P."/>
            <person name="Haon M."/>
            <person name="Grisel S."/>
            <person name="Petersen M."/>
            <person name="Berrin J.G."/>
            <person name="Delaux P.M."/>
            <person name="Dal Grande F."/>
            <person name="Keller J."/>
        </authorList>
    </citation>
    <scope>NUCLEOTIDE SEQUENCE [LARGE SCALE GENOMIC DNA]</scope>
    <source>
        <strain evidence="6 7">SAG 2145</strain>
    </source>
</reference>
<dbReference type="InterPro" id="IPR042099">
    <property type="entry name" value="ANL_N_sf"/>
</dbReference>
<name>A0AAW1Q8U0_9CHLO</name>
<keyword evidence="7" id="KW-1185">Reference proteome</keyword>
<dbReference type="InterPro" id="IPR020459">
    <property type="entry name" value="AMP-binding"/>
</dbReference>
<protein>
    <recommendedName>
        <fullName evidence="5">Carrier domain-containing protein</fullName>
    </recommendedName>
</protein>
<evidence type="ECO:0000256" key="1">
    <source>
        <dbReference type="ARBA" id="ARBA00022450"/>
    </source>
</evidence>
<comment type="caution">
    <text evidence="6">The sequence shown here is derived from an EMBL/GenBank/DDBJ whole genome shotgun (WGS) entry which is preliminary data.</text>
</comment>
<dbReference type="PROSITE" id="PS00455">
    <property type="entry name" value="AMP_BINDING"/>
    <property type="match status" value="1"/>
</dbReference>
<dbReference type="GO" id="GO:0044550">
    <property type="term" value="P:secondary metabolite biosynthetic process"/>
    <property type="evidence" value="ECO:0007669"/>
    <property type="project" value="TreeGrafter"/>
</dbReference>
<accession>A0AAW1Q8U0</accession>
<feature type="domain" description="Carrier" evidence="5">
    <location>
        <begin position="845"/>
        <end position="920"/>
    </location>
</feature>
<keyword evidence="3" id="KW-0436">Ligase</keyword>
<dbReference type="GO" id="GO:0031177">
    <property type="term" value="F:phosphopantetheine binding"/>
    <property type="evidence" value="ECO:0007669"/>
    <property type="project" value="InterPro"/>
</dbReference>
<evidence type="ECO:0000259" key="5">
    <source>
        <dbReference type="PROSITE" id="PS50075"/>
    </source>
</evidence>
<dbReference type="InterPro" id="IPR024571">
    <property type="entry name" value="ERAP1-like_C_dom"/>
</dbReference>
<dbReference type="Gene3D" id="1.10.3480.20">
    <property type="match status" value="1"/>
</dbReference>
<dbReference type="CDD" id="cd05930">
    <property type="entry name" value="A_NRPS"/>
    <property type="match status" value="1"/>
</dbReference>
<dbReference type="PROSITE" id="PS50075">
    <property type="entry name" value="CARRIER"/>
    <property type="match status" value="1"/>
</dbReference>
<dbReference type="PANTHER" id="PTHR45527">
    <property type="entry name" value="NONRIBOSOMAL PEPTIDE SYNTHETASE"/>
    <property type="match status" value="1"/>
</dbReference>
<dbReference type="Pfam" id="PF00501">
    <property type="entry name" value="AMP-binding"/>
    <property type="match status" value="2"/>
</dbReference>
<dbReference type="InterPro" id="IPR020806">
    <property type="entry name" value="PKS_PP-bd"/>
</dbReference>